<evidence type="ECO:0000259" key="6">
    <source>
        <dbReference type="PROSITE" id="PS50977"/>
    </source>
</evidence>
<dbReference type="Proteomes" id="UP001551482">
    <property type="component" value="Unassembled WGS sequence"/>
</dbReference>
<feature type="region of interest" description="Disordered" evidence="5">
    <location>
        <begin position="180"/>
        <end position="199"/>
    </location>
</feature>
<protein>
    <submittedName>
        <fullName evidence="7">TetR family transcriptional regulator</fullName>
    </submittedName>
</protein>
<keyword evidence="2 4" id="KW-0238">DNA-binding</keyword>
<dbReference type="Gene3D" id="1.10.357.10">
    <property type="entry name" value="Tetracycline Repressor, domain 2"/>
    <property type="match status" value="1"/>
</dbReference>
<feature type="DNA-binding region" description="H-T-H motif" evidence="4">
    <location>
        <begin position="26"/>
        <end position="45"/>
    </location>
</feature>
<comment type="caution">
    <text evidence="7">The sequence shown here is derived from an EMBL/GenBank/DDBJ whole genome shotgun (WGS) entry which is preliminary data.</text>
</comment>
<dbReference type="InterPro" id="IPR009057">
    <property type="entry name" value="Homeodomain-like_sf"/>
</dbReference>
<dbReference type="InterPro" id="IPR001647">
    <property type="entry name" value="HTH_TetR"/>
</dbReference>
<keyword evidence="1" id="KW-0805">Transcription regulation</keyword>
<dbReference type="InterPro" id="IPR036271">
    <property type="entry name" value="Tet_transcr_reg_TetR-rel_C_sf"/>
</dbReference>
<reference evidence="7 8" key="1">
    <citation type="submission" date="2024-06" db="EMBL/GenBank/DDBJ databases">
        <title>The Natural Products Discovery Center: Release of the First 8490 Sequenced Strains for Exploring Actinobacteria Biosynthetic Diversity.</title>
        <authorList>
            <person name="Kalkreuter E."/>
            <person name="Kautsar S.A."/>
            <person name="Yang D."/>
            <person name="Bader C.D."/>
            <person name="Teijaro C.N."/>
            <person name="Fluegel L."/>
            <person name="Davis C.M."/>
            <person name="Simpson J.R."/>
            <person name="Lauterbach L."/>
            <person name="Steele A.D."/>
            <person name="Gui C."/>
            <person name="Meng S."/>
            <person name="Li G."/>
            <person name="Viehrig K."/>
            <person name="Ye F."/>
            <person name="Su P."/>
            <person name="Kiefer A.F."/>
            <person name="Nichols A."/>
            <person name="Cepeda A.J."/>
            <person name="Yan W."/>
            <person name="Fan B."/>
            <person name="Jiang Y."/>
            <person name="Adhikari A."/>
            <person name="Zheng C.-J."/>
            <person name="Schuster L."/>
            <person name="Cowan T.M."/>
            <person name="Smanski M.J."/>
            <person name="Chevrette M.G."/>
            <person name="De Carvalho L.P.S."/>
            <person name="Shen B."/>
        </authorList>
    </citation>
    <scope>NUCLEOTIDE SEQUENCE [LARGE SCALE GENOMIC DNA]</scope>
    <source>
        <strain evidence="7 8">NPDC048946</strain>
    </source>
</reference>
<dbReference type="EMBL" id="JBEZFP010000086">
    <property type="protein sequence ID" value="MEU8137341.1"/>
    <property type="molecule type" value="Genomic_DNA"/>
</dbReference>
<evidence type="ECO:0000313" key="8">
    <source>
        <dbReference type="Proteomes" id="UP001551482"/>
    </source>
</evidence>
<dbReference type="PANTHER" id="PTHR47506:SF3">
    <property type="entry name" value="HTH-TYPE TRANSCRIPTIONAL REGULATOR LMRA"/>
    <property type="match status" value="1"/>
</dbReference>
<evidence type="ECO:0000256" key="4">
    <source>
        <dbReference type="PROSITE-ProRule" id="PRU00335"/>
    </source>
</evidence>
<gene>
    <name evidence="7" type="ORF">AB0C36_27985</name>
</gene>
<sequence length="199" mass="21556">MPVQARERLLRTAEDLFYADGIRAVGVERILSESGVGRASFYRHFPAKDDLVVAVLEARDVRWRSWLVERVAAHGGGPLAVFDALAERFATADFRGCAFINTMVESADPQSAAHAVAARHKAAVRAYVRELLTADNVAEPDALAGRFLLLMDGAIVTALRERTSDAAHQARDVAEALLAAARREPAQPSDARPSSPTEP</sequence>
<dbReference type="RefSeq" id="WP_358359099.1">
    <property type="nucleotide sequence ID" value="NZ_JBEZFP010000086.1"/>
</dbReference>
<keyword evidence="3" id="KW-0804">Transcription</keyword>
<evidence type="ECO:0000313" key="7">
    <source>
        <dbReference type="EMBL" id="MEU8137341.1"/>
    </source>
</evidence>
<name>A0ABV3DNK8_9ACTN</name>
<evidence type="ECO:0000256" key="1">
    <source>
        <dbReference type="ARBA" id="ARBA00023015"/>
    </source>
</evidence>
<dbReference type="SUPFAM" id="SSF46689">
    <property type="entry name" value="Homeodomain-like"/>
    <property type="match status" value="1"/>
</dbReference>
<dbReference type="PRINTS" id="PR00455">
    <property type="entry name" value="HTHTETR"/>
</dbReference>
<keyword evidence="8" id="KW-1185">Reference proteome</keyword>
<dbReference type="PROSITE" id="PS50977">
    <property type="entry name" value="HTH_TETR_2"/>
    <property type="match status" value="1"/>
</dbReference>
<evidence type="ECO:0000256" key="5">
    <source>
        <dbReference type="SAM" id="MobiDB-lite"/>
    </source>
</evidence>
<evidence type="ECO:0000256" key="2">
    <source>
        <dbReference type="ARBA" id="ARBA00023125"/>
    </source>
</evidence>
<dbReference type="SUPFAM" id="SSF48498">
    <property type="entry name" value="Tetracyclin repressor-like, C-terminal domain"/>
    <property type="match status" value="1"/>
</dbReference>
<feature type="domain" description="HTH tetR-type" evidence="6">
    <location>
        <begin position="3"/>
        <end position="63"/>
    </location>
</feature>
<dbReference type="PANTHER" id="PTHR47506">
    <property type="entry name" value="TRANSCRIPTIONAL REGULATORY PROTEIN"/>
    <property type="match status" value="1"/>
</dbReference>
<dbReference type="Pfam" id="PF00440">
    <property type="entry name" value="TetR_N"/>
    <property type="match status" value="1"/>
</dbReference>
<proteinExistence type="predicted"/>
<evidence type="ECO:0000256" key="3">
    <source>
        <dbReference type="ARBA" id="ARBA00023163"/>
    </source>
</evidence>
<organism evidence="7 8">
    <name type="scientific">Streptodolium elevatio</name>
    <dbReference type="NCBI Taxonomy" id="3157996"/>
    <lineage>
        <taxon>Bacteria</taxon>
        <taxon>Bacillati</taxon>
        <taxon>Actinomycetota</taxon>
        <taxon>Actinomycetes</taxon>
        <taxon>Kitasatosporales</taxon>
        <taxon>Streptomycetaceae</taxon>
        <taxon>Streptodolium</taxon>
    </lineage>
</organism>
<accession>A0ABV3DNK8</accession>